<keyword evidence="2" id="KW-0808">Transferase</keyword>
<feature type="domain" description="N-acetyltransferase" evidence="1">
    <location>
        <begin position="3"/>
        <end position="171"/>
    </location>
</feature>
<evidence type="ECO:0000259" key="1">
    <source>
        <dbReference type="PROSITE" id="PS51186"/>
    </source>
</evidence>
<evidence type="ECO:0000313" key="2">
    <source>
        <dbReference type="EMBL" id="MFC5907442.1"/>
    </source>
</evidence>
<dbReference type="PROSITE" id="PS51186">
    <property type="entry name" value="GNAT"/>
    <property type="match status" value="1"/>
</dbReference>
<accession>A0ABW1G1J5</accession>
<evidence type="ECO:0000313" key="3">
    <source>
        <dbReference type="Proteomes" id="UP001596174"/>
    </source>
</evidence>
<dbReference type="InterPro" id="IPR000182">
    <property type="entry name" value="GNAT_dom"/>
</dbReference>
<dbReference type="SUPFAM" id="SSF55729">
    <property type="entry name" value="Acyl-CoA N-acyltransferases (Nat)"/>
    <property type="match status" value="1"/>
</dbReference>
<name>A0ABW1G1J5_9ACTN</name>
<dbReference type="InterPro" id="IPR016181">
    <property type="entry name" value="Acyl_CoA_acyltransferase"/>
</dbReference>
<dbReference type="PANTHER" id="PTHR43617:SF38">
    <property type="entry name" value="N-ACETYLTRANSFERASE DOMAIN-CONTAINING PROTEIN"/>
    <property type="match status" value="1"/>
</dbReference>
<reference evidence="3" key="1">
    <citation type="journal article" date="2019" name="Int. J. Syst. Evol. Microbiol.">
        <title>The Global Catalogue of Microorganisms (GCM) 10K type strain sequencing project: providing services to taxonomists for standard genome sequencing and annotation.</title>
        <authorList>
            <consortium name="The Broad Institute Genomics Platform"/>
            <consortium name="The Broad Institute Genome Sequencing Center for Infectious Disease"/>
            <person name="Wu L."/>
            <person name="Ma J."/>
        </authorList>
    </citation>
    <scope>NUCLEOTIDE SEQUENCE [LARGE SCALE GENOMIC DNA]</scope>
    <source>
        <strain evidence="3">JCM 4816</strain>
    </source>
</reference>
<dbReference type="RefSeq" id="WP_380581872.1">
    <property type="nucleotide sequence ID" value="NZ_JBHSQJ010000033.1"/>
</dbReference>
<gene>
    <name evidence="2" type="ORF">ACFP3V_09430</name>
</gene>
<organism evidence="2 3">
    <name type="scientific">Streptacidiphilus monticola</name>
    <dbReference type="NCBI Taxonomy" id="2161674"/>
    <lineage>
        <taxon>Bacteria</taxon>
        <taxon>Bacillati</taxon>
        <taxon>Actinomycetota</taxon>
        <taxon>Actinomycetes</taxon>
        <taxon>Kitasatosporales</taxon>
        <taxon>Streptomycetaceae</taxon>
        <taxon>Streptacidiphilus</taxon>
    </lineage>
</organism>
<dbReference type="GO" id="GO:0016746">
    <property type="term" value="F:acyltransferase activity"/>
    <property type="evidence" value="ECO:0007669"/>
    <property type="project" value="UniProtKB-KW"/>
</dbReference>
<dbReference type="EMBL" id="JBHSQJ010000033">
    <property type="protein sequence ID" value="MFC5907442.1"/>
    <property type="molecule type" value="Genomic_DNA"/>
</dbReference>
<sequence>MSVVVREARVDDLAAVALVRARSWAAAYAGIVPPAYLDQMQDEEALERSRRSWETRPADRFLLVAEVGGQVVGFASGGPERPNAAGIEGRGEVYAIYTLPEVWSTGVGAALMAGALARLTRYQQVVLWVLEENKRARAFYERVGWGWTGAREELQLGGVTLQELQYQRPGRAV</sequence>
<comment type="caution">
    <text evidence="2">The sequence shown here is derived from an EMBL/GenBank/DDBJ whole genome shotgun (WGS) entry which is preliminary data.</text>
</comment>
<dbReference type="EC" id="2.3.-.-" evidence="2"/>
<dbReference type="InterPro" id="IPR050276">
    <property type="entry name" value="MshD_Acetyltransferase"/>
</dbReference>
<proteinExistence type="predicted"/>
<dbReference type="PANTHER" id="PTHR43617">
    <property type="entry name" value="L-AMINO ACID N-ACETYLTRANSFERASE"/>
    <property type="match status" value="1"/>
</dbReference>
<keyword evidence="3" id="KW-1185">Reference proteome</keyword>
<protein>
    <submittedName>
        <fullName evidence="2">GNAT family N-acetyltransferase</fullName>
        <ecNumber evidence="2">2.3.-.-</ecNumber>
    </submittedName>
</protein>
<dbReference type="Gene3D" id="3.40.630.30">
    <property type="match status" value="1"/>
</dbReference>
<keyword evidence="2" id="KW-0012">Acyltransferase</keyword>
<dbReference type="Pfam" id="PF00583">
    <property type="entry name" value="Acetyltransf_1"/>
    <property type="match status" value="1"/>
</dbReference>
<dbReference type="Proteomes" id="UP001596174">
    <property type="component" value="Unassembled WGS sequence"/>
</dbReference>